<dbReference type="EMBL" id="CP001715">
    <property type="protein sequence ID" value="ACV35122.1"/>
    <property type="molecule type" value="Genomic_DNA"/>
</dbReference>
<proteinExistence type="predicted"/>
<evidence type="ECO:0008006" key="3">
    <source>
        <dbReference type="Google" id="ProtNLM"/>
    </source>
</evidence>
<keyword evidence="1" id="KW-0472">Membrane</keyword>
<organism evidence="2">
    <name type="scientific">Accumulibacter regalis</name>
    <dbReference type="NCBI Taxonomy" id="522306"/>
    <lineage>
        <taxon>Bacteria</taxon>
        <taxon>Pseudomonadati</taxon>
        <taxon>Pseudomonadota</taxon>
        <taxon>Betaproteobacteria</taxon>
        <taxon>Candidatus Accumulibacter</taxon>
    </lineage>
</organism>
<keyword evidence="1" id="KW-0812">Transmembrane</keyword>
<feature type="transmembrane region" description="Helical" evidence="1">
    <location>
        <begin position="39"/>
        <end position="60"/>
    </location>
</feature>
<keyword evidence="1" id="KW-1133">Transmembrane helix</keyword>
<feature type="transmembrane region" description="Helical" evidence="1">
    <location>
        <begin position="72"/>
        <end position="95"/>
    </location>
</feature>
<sequence length="118" mass="12913">MDLEERVVRLESEVKQIHERYLVANAELRRLGIENGSKGVKGGFFLFAFVFSVNAAYAYATGGKDIFSAWHLIGLGALLCLALVAYFGFIFRYTVSAEFAKDKLSFGTGGHPSDKPGA</sequence>
<name>C7RV43_ACCRE</name>
<protein>
    <recommendedName>
        <fullName evidence="3">Transmembrane protein</fullName>
    </recommendedName>
</protein>
<dbReference type="AlphaFoldDB" id="C7RV43"/>
<dbReference type="STRING" id="522306.CAP2UW1_1821"/>
<evidence type="ECO:0000313" key="2">
    <source>
        <dbReference type="EMBL" id="ACV35122.1"/>
    </source>
</evidence>
<gene>
    <name evidence="2" type="ordered locus">CAP2UW1_1821</name>
</gene>
<reference evidence="2" key="2">
    <citation type="submission" date="2009-09" db="EMBL/GenBank/DDBJ databases">
        <title>Complete sequence of chromosome of Candidatus Accumulibacter phosphatis clade IIA str. UW-1.</title>
        <authorList>
            <consortium name="US DOE Joint Genome Institute"/>
            <person name="Martin H.G."/>
            <person name="Ivanova N."/>
            <person name="Kunin V."/>
            <person name="Warnecke F."/>
            <person name="Barry K."/>
            <person name="He S."/>
            <person name="Salamov A."/>
            <person name="Szeto E."/>
            <person name="Dalin E."/>
            <person name="Pangilinan J.L."/>
            <person name="Lapidus A."/>
            <person name="Lowry S."/>
            <person name="Kyrpides N.C."/>
            <person name="McMahon K.D."/>
            <person name="Hugenholtz P."/>
        </authorList>
    </citation>
    <scope>NUCLEOTIDE SEQUENCE [LARGE SCALE GENOMIC DNA]</scope>
    <source>
        <strain evidence="2">UW-1</strain>
    </source>
</reference>
<accession>C7RV43</accession>
<reference evidence="2" key="1">
    <citation type="submission" date="2009-08" db="EMBL/GenBank/DDBJ databases">
        <authorList>
            <consortium name="US DOE Joint Genome Institute"/>
            <person name="Lucas S."/>
            <person name="Copeland A."/>
            <person name="Lapidus A."/>
            <person name="Glavina del Rio T."/>
            <person name="Dalin E."/>
            <person name="Tice H."/>
            <person name="Bruce D."/>
            <person name="Barry K."/>
            <person name="Pitluck S."/>
            <person name="Lowry S."/>
            <person name="Larimer F."/>
            <person name="Land M."/>
            <person name="Hauser L."/>
            <person name="Kyrpides N."/>
            <person name="Ivanova N."/>
            <person name="McMahon K.D."/>
            <person name="Hugenholtz P."/>
        </authorList>
    </citation>
    <scope>NUCLEOTIDE SEQUENCE</scope>
    <source>
        <strain evidence="2">UW-1</strain>
    </source>
</reference>
<dbReference type="KEGG" id="app:CAP2UW1_1821"/>
<evidence type="ECO:0000256" key="1">
    <source>
        <dbReference type="SAM" id="Phobius"/>
    </source>
</evidence>
<dbReference type="HOGENOM" id="CLU_2067953_0_0_4"/>